<evidence type="ECO:0000256" key="1">
    <source>
        <dbReference type="ARBA" id="ARBA00009179"/>
    </source>
</evidence>
<dbReference type="CDD" id="cd06782">
    <property type="entry name" value="cpPDZ_CPP-like"/>
    <property type="match status" value="1"/>
</dbReference>
<dbReference type="Gene3D" id="3.30.750.44">
    <property type="match status" value="1"/>
</dbReference>
<keyword evidence="4 7" id="KW-0720">Serine protease</keyword>
<evidence type="ECO:0000256" key="4">
    <source>
        <dbReference type="ARBA" id="ARBA00022825"/>
    </source>
</evidence>
<dbReference type="InterPro" id="IPR001478">
    <property type="entry name" value="PDZ"/>
</dbReference>
<keyword evidence="3 7" id="KW-0378">Hydrolase</keyword>
<dbReference type="GO" id="GO:0004252">
    <property type="term" value="F:serine-type endopeptidase activity"/>
    <property type="evidence" value="ECO:0007669"/>
    <property type="project" value="UniProtKB-EC"/>
</dbReference>
<dbReference type="Pfam" id="PF03572">
    <property type="entry name" value="Peptidase_S41"/>
    <property type="match status" value="1"/>
</dbReference>
<dbReference type="Proteomes" id="UP000198553">
    <property type="component" value="Unassembled WGS sequence"/>
</dbReference>
<dbReference type="InterPro" id="IPR036366">
    <property type="entry name" value="PGBDSf"/>
</dbReference>
<dbReference type="SMART" id="SM00228">
    <property type="entry name" value="PDZ"/>
    <property type="match status" value="1"/>
</dbReference>
<protein>
    <recommendedName>
        <fullName evidence="6">C-terminal processing peptidase</fullName>
        <ecNumber evidence="6">3.4.21.102</ecNumber>
    </recommendedName>
</protein>
<dbReference type="InterPro" id="IPR002477">
    <property type="entry name" value="Peptidoglycan-bd-like"/>
</dbReference>
<evidence type="ECO:0000256" key="7">
    <source>
        <dbReference type="RuleBase" id="RU004404"/>
    </source>
</evidence>
<dbReference type="SUPFAM" id="SSF52096">
    <property type="entry name" value="ClpP/crotonase"/>
    <property type="match status" value="1"/>
</dbReference>
<sequence length="479" mass="52771">MKRNWIAIMMTGSLLIGAGGTYAGMQWADSNKNNSGVGINQSEPQVISTEGLEKVEQAYSLILSNYVEEVEQEKLIEGAIQGMLTTLEDPYSVYMDAETAKQFNETLESSFEGIGAEVSMVDNKIVIVSPFKDSPAEKAGLKPNDQILKVDGESVEGLDLYEATMKIRGEKGTAVELEIQRQGLQEPLKVKVKRDEIPQITVYADMKQQTGENIGYLEITSFSEDTAKEFKSELSKLEDQGLDGLIIDVRGNPGGFLSSVQEILKELVTGEKPIYQIQERNGEKTRYFSSLKKAKEYPITVLTDKGSASASEILAGALKEAGGYPVIGEKTFGKGTVQQAVPMGDGSNIKLTLFKWLTPEGNWIHQNGIEPSVPVEQPSIYHTHPIQAEQPLKKDMNNEQVKNAQEILSGIGYAPGRTDGYFSDQTEMAVKAFQRKRKMDVTGIIDPKTATALEEAAREEMKKEENDAQLQTAVKLLVR</sequence>
<comment type="catalytic activity">
    <reaction evidence="5">
        <text>The enzyme shows specific recognition of a C-terminal tripeptide, Xaa-Yaa-Zaa, in which Xaa is preferably Ala or Leu, Yaa is preferably Ala or Tyr, and Zaa is preferably Ala, but then cleaves at a variable distance from the C-terminus. A typical cleavage is -Ala-Ala-|-Arg-Ala-Ala-Lys-Glu-Asn-Tyr-Ala-Leu-Ala-Ala.</text>
        <dbReference type="EC" id="3.4.21.102"/>
    </reaction>
</comment>
<dbReference type="CDD" id="cd07560">
    <property type="entry name" value="Peptidase_S41_CPP"/>
    <property type="match status" value="1"/>
</dbReference>
<dbReference type="InterPro" id="IPR029045">
    <property type="entry name" value="ClpP/crotonase-like_dom_sf"/>
</dbReference>
<gene>
    <name evidence="9" type="ORF">SAMN05192533_104212</name>
</gene>
<dbReference type="InterPro" id="IPR036365">
    <property type="entry name" value="PGBD-like_sf"/>
</dbReference>
<dbReference type="InterPro" id="IPR055210">
    <property type="entry name" value="CtpA/B_N"/>
</dbReference>
<keyword evidence="2 7" id="KW-0645">Protease</keyword>
<dbReference type="Gene3D" id="1.10.101.10">
    <property type="entry name" value="PGBD-like superfamily/PGBD"/>
    <property type="match status" value="1"/>
</dbReference>
<name>A0A1H8A2H1_9BACI</name>
<dbReference type="GO" id="GO:0006508">
    <property type="term" value="P:proteolysis"/>
    <property type="evidence" value="ECO:0007669"/>
    <property type="project" value="UniProtKB-KW"/>
</dbReference>
<dbReference type="SMART" id="SM00245">
    <property type="entry name" value="TSPc"/>
    <property type="match status" value="1"/>
</dbReference>
<dbReference type="Gene3D" id="3.90.226.10">
    <property type="entry name" value="2-enoyl-CoA Hydratase, Chain A, domain 1"/>
    <property type="match status" value="1"/>
</dbReference>
<dbReference type="PANTHER" id="PTHR32060">
    <property type="entry name" value="TAIL-SPECIFIC PROTEASE"/>
    <property type="match status" value="1"/>
</dbReference>
<evidence type="ECO:0000313" key="9">
    <source>
        <dbReference type="EMBL" id="SEM64781.1"/>
    </source>
</evidence>
<dbReference type="Gene3D" id="2.30.42.10">
    <property type="match status" value="1"/>
</dbReference>
<dbReference type="GO" id="GO:0007165">
    <property type="term" value="P:signal transduction"/>
    <property type="evidence" value="ECO:0007669"/>
    <property type="project" value="TreeGrafter"/>
</dbReference>
<dbReference type="RefSeq" id="WP_090743338.1">
    <property type="nucleotide sequence ID" value="NZ_FOBW01000004.1"/>
</dbReference>
<dbReference type="EMBL" id="FOBW01000004">
    <property type="protein sequence ID" value="SEM64781.1"/>
    <property type="molecule type" value="Genomic_DNA"/>
</dbReference>
<organism evidence="9 10">
    <name type="scientific">Mesobacillus persicus</name>
    <dbReference type="NCBI Taxonomy" id="930146"/>
    <lineage>
        <taxon>Bacteria</taxon>
        <taxon>Bacillati</taxon>
        <taxon>Bacillota</taxon>
        <taxon>Bacilli</taxon>
        <taxon>Bacillales</taxon>
        <taxon>Bacillaceae</taxon>
        <taxon>Mesobacillus</taxon>
    </lineage>
</organism>
<evidence type="ECO:0000256" key="5">
    <source>
        <dbReference type="ARBA" id="ARBA00051784"/>
    </source>
</evidence>
<keyword evidence="10" id="KW-1185">Reference proteome</keyword>
<evidence type="ECO:0000313" key="10">
    <source>
        <dbReference type="Proteomes" id="UP000198553"/>
    </source>
</evidence>
<accession>A0A1H8A2H1</accession>
<dbReference type="PANTHER" id="PTHR32060:SF29">
    <property type="entry name" value="CARBOXY-TERMINAL PROCESSING PROTEASE CTPB"/>
    <property type="match status" value="1"/>
</dbReference>
<dbReference type="EC" id="3.4.21.102" evidence="6"/>
<reference evidence="10" key="1">
    <citation type="submission" date="2016-10" db="EMBL/GenBank/DDBJ databases">
        <authorList>
            <person name="Varghese N."/>
            <person name="Submissions S."/>
        </authorList>
    </citation>
    <scope>NUCLEOTIDE SEQUENCE [LARGE SCALE GENOMIC DNA]</scope>
    <source>
        <strain evidence="10">B48,IBRC-M 10115,DSM 25386,CECT 8001</strain>
    </source>
</reference>
<dbReference type="InterPro" id="IPR005151">
    <property type="entry name" value="Tail-specific_protease"/>
</dbReference>
<dbReference type="OrthoDB" id="9812068at2"/>
<dbReference type="SUPFAM" id="SSF50156">
    <property type="entry name" value="PDZ domain-like"/>
    <property type="match status" value="1"/>
</dbReference>
<dbReference type="AlphaFoldDB" id="A0A1H8A2H1"/>
<dbReference type="InterPro" id="IPR036034">
    <property type="entry name" value="PDZ_sf"/>
</dbReference>
<dbReference type="Pfam" id="PF01471">
    <property type="entry name" value="PG_binding_1"/>
    <property type="match status" value="1"/>
</dbReference>
<dbReference type="Pfam" id="PF13180">
    <property type="entry name" value="PDZ_2"/>
    <property type="match status" value="1"/>
</dbReference>
<evidence type="ECO:0000256" key="3">
    <source>
        <dbReference type="ARBA" id="ARBA00022801"/>
    </source>
</evidence>
<dbReference type="FunFam" id="3.30.750.44:FF:000001">
    <property type="entry name" value="S41 family peptidase"/>
    <property type="match status" value="1"/>
</dbReference>
<evidence type="ECO:0000256" key="6">
    <source>
        <dbReference type="ARBA" id="ARBA00066637"/>
    </source>
</evidence>
<evidence type="ECO:0000256" key="2">
    <source>
        <dbReference type="ARBA" id="ARBA00022670"/>
    </source>
</evidence>
<dbReference type="NCBIfam" id="TIGR00225">
    <property type="entry name" value="prc"/>
    <property type="match status" value="1"/>
</dbReference>
<proteinExistence type="inferred from homology"/>
<comment type="similarity">
    <text evidence="1 7">Belongs to the peptidase S41A family.</text>
</comment>
<dbReference type="PROSITE" id="PS50106">
    <property type="entry name" value="PDZ"/>
    <property type="match status" value="1"/>
</dbReference>
<dbReference type="STRING" id="930146.SAMN05192533_104212"/>
<feature type="domain" description="PDZ" evidence="8">
    <location>
        <begin position="104"/>
        <end position="168"/>
    </location>
</feature>
<dbReference type="InterPro" id="IPR004447">
    <property type="entry name" value="Peptidase_S41A"/>
</dbReference>
<dbReference type="GO" id="GO:0030288">
    <property type="term" value="C:outer membrane-bounded periplasmic space"/>
    <property type="evidence" value="ECO:0007669"/>
    <property type="project" value="TreeGrafter"/>
</dbReference>
<dbReference type="FunFam" id="2.30.42.10:FF:000063">
    <property type="entry name" value="Peptidase, S41 family"/>
    <property type="match status" value="1"/>
</dbReference>
<evidence type="ECO:0000259" key="8">
    <source>
        <dbReference type="PROSITE" id="PS50106"/>
    </source>
</evidence>
<dbReference type="Pfam" id="PF22694">
    <property type="entry name" value="CtpB_N-like"/>
    <property type="match status" value="1"/>
</dbReference>
<dbReference type="SUPFAM" id="SSF47090">
    <property type="entry name" value="PGBD-like"/>
    <property type="match status" value="1"/>
</dbReference>